<dbReference type="InterPro" id="IPR051158">
    <property type="entry name" value="Metallophosphoesterase_sf"/>
</dbReference>
<comment type="caution">
    <text evidence="4">The sequence shown here is derived from an EMBL/GenBank/DDBJ whole genome shotgun (WGS) entry which is preliminary data.</text>
</comment>
<dbReference type="CDD" id="cd07385">
    <property type="entry name" value="MPP_YkuE_C"/>
    <property type="match status" value="1"/>
</dbReference>
<dbReference type="Proteomes" id="UP000007360">
    <property type="component" value="Unassembled WGS sequence"/>
</dbReference>
<dbReference type="AlphaFoldDB" id="K2RB99"/>
<dbReference type="GO" id="GO:0009245">
    <property type="term" value="P:lipid A biosynthetic process"/>
    <property type="evidence" value="ECO:0007669"/>
    <property type="project" value="TreeGrafter"/>
</dbReference>
<dbReference type="InterPro" id="IPR029052">
    <property type="entry name" value="Metallo-depent_PP-like"/>
</dbReference>
<dbReference type="GO" id="GO:0046872">
    <property type="term" value="F:metal ion binding"/>
    <property type="evidence" value="ECO:0007669"/>
    <property type="project" value="UniProtKB-KW"/>
</dbReference>
<dbReference type="GO" id="GO:0008758">
    <property type="term" value="F:UDP-2,3-diacylglucosamine hydrolase activity"/>
    <property type="evidence" value="ECO:0007669"/>
    <property type="project" value="TreeGrafter"/>
</dbReference>
<dbReference type="PANTHER" id="PTHR31302">
    <property type="entry name" value="TRANSMEMBRANE PROTEIN WITH METALLOPHOSPHOESTERASE DOMAIN-RELATED"/>
    <property type="match status" value="1"/>
</dbReference>
<protein>
    <submittedName>
        <fullName evidence="4">Metallophosphoesterase</fullName>
    </submittedName>
</protein>
<evidence type="ECO:0000256" key="1">
    <source>
        <dbReference type="ARBA" id="ARBA00022723"/>
    </source>
</evidence>
<keyword evidence="2" id="KW-0378">Hydrolase</keyword>
<dbReference type="RefSeq" id="WP_004030862.1">
    <property type="nucleotide sequence ID" value="NZ_AMPO01000006.1"/>
</dbReference>
<dbReference type="Pfam" id="PF00149">
    <property type="entry name" value="Metallophos"/>
    <property type="match status" value="1"/>
</dbReference>
<dbReference type="SUPFAM" id="SSF56300">
    <property type="entry name" value="Metallo-dependent phosphatases"/>
    <property type="match status" value="1"/>
</dbReference>
<dbReference type="EMBL" id="AMPO01000006">
    <property type="protein sequence ID" value="EKF85599.1"/>
    <property type="molecule type" value="Genomic_DNA"/>
</dbReference>
<keyword evidence="5" id="KW-1185">Reference proteome</keyword>
<dbReference type="OrthoDB" id="134976at2157"/>
<dbReference type="Gene3D" id="3.60.21.10">
    <property type="match status" value="1"/>
</dbReference>
<keyword evidence="1" id="KW-0479">Metal-binding</keyword>
<sequence length="248" mass="27268">MFIEPYWIETKYVTIESDQIPSQFDGKTIVFLSDIHAGPDFSQDRIDSVVSQVNALNPDLILLGGDYVDGDSANINSTFESLSKLKAPLGVYAVLGNKDPQYKTLNAIPTYGITYIGNKGTWIVENGSRIRLGGVGDYNNGVQIPNATTSVVTPQDFVIMVTHNPDYFPNVDKSKVDLVFSGHTHGGQVTFFGLWAPVTHSDYGNKYRTGVIEENNSTLIVSNGIGTTMLPLRFFARPQIIVVELKKT</sequence>
<dbReference type="GO" id="GO:0016020">
    <property type="term" value="C:membrane"/>
    <property type="evidence" value="ECO:0007669"/>
    <property type="project" value="GOC"/>
</dbReference>
<evidence type="ECO:0000313" key="4">
    <source>
        <dbReference type="EMBL" id="EKF85599.1"/>
    </source>
</evidence>
<proteinExistence type="predicted"/>
<name>K2RB99_METFP</name>
<dbReference type="InterPro" id="IPR004843">
    <property type="entry name" value="Calcineurin-like_PHP"/>
</dbReference>
<gene>
    <name evidence="4" type="ORF">A994_07701</name>
</gene>
<evidence type="ECO:0000259" key="3">
    <source>
        <dbReference type="Pfam" id="PF00149"/>
    </source>
</evidence>
<evidence type="ECO:0000256" key="2">
    <source>
        <dbReference type="ARBA" id="ARBA00022801"/>
    </source>
</evidence>
<feature type="domain" description="Calcineurin-like phosphoesterase" evidence="3">
    <location>
        <begin position="28"/>
        <end position="186"/>
    </location>
</feature>
<dbReference type="PANTHER" id="PTHR31302:SF31">
    <property type="entry name" value="PHOSPHODIESTERASE YAEI"/>
    <property type="match status" value="1"/>
</dbReference>
<organism evidence="4 5">
    <name type="scientific">Methanobacterium formicicum (strain DSM 3637 / PP1)</name>
    <dbReference type="NCBI Taxonomy" id="1204725"/>
    <lineage>
        <taxon>Archaea</taxon>
        <taxon>Methanobacteriati</taxon>
        <taxon>Methanobacteriota</taxon>
        <taxon>Methanomada group</taxon>
        <taxon>Methanobacteria</taxon>
        <taxon>Methanobacteriales</taxon>
        <taxon>Methanobacteriaceae</taxon>
        <taxon>Methanobacterium</taxon>
    </lineage>
</organism>
<reference evidence="4 5" key="1">
    <citation type="journal article" date="2012" name="J. Bacteriol.">
        <title>Draft genome sequence of Methanobacterium formicicum DSM 3637, an archaebacterium isolated from the methane producer amoeba Pelomyxa palustris.</title>
        <authorList>
            <person name="Gutierrez G."/>
        </authorList>
    </citation>
    <scope>NUCLEOTIDE SEQUENCE [LARGE SCALE GENOMIC DNA]</scope>
    <source>
        <strain evidence="5">DSM 3637 / PP1</strain>
    </source>
</reference>
<dbReference type="PATRIC" id="fig|1204725.3.peg.1545"/>
<evidence type="ECO:0000313" key="5">
    <source>
        <dbReference type="Proteomes" id="UP000007360"/>
    </source>
</evidence>
<accession>K2RB99</accession>